<dbReference type="GO" id="GO:0009190">
    <property type="term" value="P:cyclic nucleotide biosynthetic process"/>
    <property type="evidence" value="ECO:0007669"/>
    <property type="project" value="InterPro"/>
</dbReference>
<organism evidence="3 4">
    <name type="scientific">Planoprotostelium fungivorum</name>
    <dbReference type="NCBI Taxonomy" id="1890364"/>
    <lineage>
        <taxon>Eukaryota</taxon>
        <taxon>Amoebozoa</taxon>
        <taxon>Evosea</taxon>
        <taxon>Variosea</taxon>
        <taxon>Cavosteliida</taxon>
        <taxon>Cavosteliaceae</taxon>
        <taxon>Planoprotostelium</taxon>
    </lineage>
</organism>
<dbReference type="Gene3D" id="3.30.70.1230">
    <property type="entry name" value="Nucleotide cyclase"/>
    <property type="match status" value="1"/>
</dbReference>
<evidence type="ECO:0000313" key="3">
    <source>
        <dbReference type="EMBL" id="PRP75536.1"/>
    </source>
</evidence>
<feature type="transmembrane region" description="Helical" evidence="1">
    <location>
        <begin position="283"/>
        <end position="305"/>
    </location>
</feature>
<proteinExistence type="predicted"/>
<dbReference type="SMART" id="SM00044">
    <property type="entry name" value="CYCc"/>
    <property type="match status" value="1"/>
</dbReference>
<keyword evidence="4" id="KW-1185">Reference proteome</keyword>
<accession>A0A2P6MV64</accession>
<keyword evidence="1" id="KW-0812">Transmembrane</keyword>
<dbReference type="InterPro" id="IPR029787">
    <property type="entry name" value="Nucleotide_cyclase"/>
</dbReference>
<dbReference type="PROSITE" id="PS50125">
    <property type="entry name" value="GUANYLATE_CYCLASE_2"/>
    <property type="match status" value="1"/>
</dbReference>
<dbReference type="InterPro" id="IPR001054">
    <property type="entry name" value="A/G_cyclase"/>
</dbReference>
<name>A0A2P6MV64_9EUKA</name>
<dbReference type="Gene3D" id="3.30.450.20">
    <property type="entry name" value="PAS domain"/>
    <property type="match status" value="1"/>
</dbReference>
<dbReference type="STRING" id="1890364.A0A2P6MV64"/>
<dbReference type="EMBL" id="MDYQ01000378">
    <property type="protein sequence ID" value="PRP75536.1"/>
    <property type="molecule type" value="Genomic_DNA"/>
</dbReference>
<dbReference type="GO" id="GO:0035556">
    <property type="term" value="P:intracellular signal transduction"/>
    <property type="evidence" value="ECO:0007669"/>
    <property type="project" value="InterPro"/>
</dbReference>
<dbReference type="PANTHER" id="PTHR43081:SF1">
    <property type="entry name" value="ADENYLATE CYCLASE, TERMINAL-DIFFERENTIATION SPECIFIC"/>
    <property type="match status" value="1"/>
</dbReference>
<dbReference type="CDD" id="cd07302">
    <property type="entry name" value="CHD"/>
    <property type="match status" value="1"/>
</dbReference>
<dbReference type="PANTHER" id="PTHR43081">
    <property type="entry name" value="ADENYLATE CYCLASE, TERMINAL-DIFFERENTIATION SPECIFIC-RELATED"/>
    <property type="match status" value="1"/>
</dbReference>
<feature type="domain" description="Guanylate cyclase" evidence="2">
    <location>
        <begin position="383"/>
        <end position="515"/>
    </location>
</feature>
<dbReference type="AlphaFoldDB" id="A0A2P6MV64"/>
<keyword evidence="1" id="KW-0472">Membrane</keyword>
<dbReference type="InParanoid" id="A0A2P6MV64"/>
<evidence type="ECO:0000313" key="4">
    <source>
        <dbReference type="Proteomes" id="UP000241769"/>
    </source>
</evidence>
<evidence type="ECO:0000259" key="2">
    <source>
        <dbReference type="PROSITE" id="PS50125"/>
    </source>
</evidence>
<gene>
    <name evidence="3" type="ORF">PROFUN_09022</name>
</gene>
<dbReference type="Pfam" id="PF00211">
    <property type="entry name" value="Guanylate_cyc"/>
    <property type="match status" value="1"/>
</dbReference>
<evidence type="ECO:0000256" key="1">
    <source>
        <dbReference type="SAM" id="Phobius"/>
    </source>
</evidence>
<dbReference type="Proteomes" id="UP000241769">
    <property type="component" value="Unassembled WGS sequence"/>
</dbReference>
<comment type="caution">
    <text evidence="3">The sequence shown here is derived from an EMBL/GenBank/DDBJ whole genome shotgun (WGS) entry which is preliminary data.</text>
</comment>
<dbReference type="OrthoDB" id="60033at2759"/>
<sequence>MEMRGPENAFGTTHKKSAQDIEAEAVVMGEEASRVVVLKQPFELRSIRTSWRRASQPSTGRMEKIHSPKCFGAESYHGQMDVWENIVYNSTDTPLYGWYINATDDISQILNRSGDFEYQFSATANLAGGHGGNCSSPRWWVDIHTYTAYDPPIMIIGQNAVFCRGDTLIGYMKSCVEVRGIQESLQKAFAVGQDASLYLIDSKGRIVATSTGDEQITVSTTNLTWISESYSRYNQTSQNIFSLQIDGTHYVVYVKNNITADPQLNWSVFILMAKPVDNFVRNVILTGFFTCIAAALLVFITTFLITRSLFHLSNELEKVSRLELDLNHLSEPPIWEAQKLYKSFIMMHAALSSFRKFVPIELISHIMKSRREAFPYLNPSQATIYFQDIKDFTKLAEVEQPEVLAAITEEYMEAMTSIIIDHGGMIDKYIGDCIMALFNLPKPQNGHEQSATRAALECTEQLQLLNKRWKRLYNIELQHRIGINTGEVLAGNVGSSQRLAYTCIGDNVNLASRVEGANKFYGTTILVTDSTFEKINQETFQTRKMSTVRVAGKKRETVLYEISGNRSPEYRDLCQNYERVLQLYDDRKLHEAYKEMEDLDQFGNDMATQRLKDRITAALHGEASWSIIEVLDKC</sequence>
<protein>
    <recommendedName>
        <fullName evidence="2">Guanylate cyclase domain-containing protein</fullName>
    </recommendedName>
</protein>
<reference evidence="3 4" key="1">
    <citation type="journal article" date="2018" name="Genome Biol. Evol.">
        <title>Multiple Roots of Fruiting Body Formation in Amoebozoa.</title>
        <authorList>
            <person name="Hillmann F."/>
            <person name="Forbes G."/>
            <person name="Novohradska S."/>
            <person name="Ferling I."/>
            <person name="Riege K."/>
            <person name="Groth M."/>
            <person name="Westermann M."/>
            <person name="Marz M."/>
            <person name="Spaller T."/>
            <person name="Winckler T."/>
            <person name="Schaap P."/>
            <person name="Glockner G."/>
        </authorList>
    </citation>
    <scope>NUCLEOTIDE SEQUENCE [LARGE SCALE GENOMIC DNA]</scope>
    <source>
        <strain evidence="3 4">Jena</strain>
    </source>
</reference>
<dbReference type="InterPro" id="IPR050697">
    <property type="entry name" value="Adenylyl/Guanylyl_Cyclase_3/4"/>
</dbReference>
<dbReference type="SUPFAM" id="SSF55073">
    <property type="entry name" value="Nucleotide cyclase"/>
    <property type="match status" value="1"/>
</dbReference>
<keyword evidence="1" id="KW-1133">Transmembrane helix</keyword>